<evidence type="ECO:0000259" key="11">
    <source>
        <dbReference type="Pfam" id="PF00593"/>
    </source>
</evidence>
<comment type="similarity">
    <text evidence="8 9">Belongs to the TonB-dependent receptor family.</text>
</comment>
<keyword evidence="5 9" id="KW-0798">TonB box</keyword>
<protein>
    <submittedName>
        <fullName evidence="13">TonB-dependent receptor</fullName>
    </submittedName>
</protein>
<keyword evidence="4 8" id="KW-0812">Transmembrane</keyword>
<feature type="domain" description="TonB-dependent receptor plug" evidence="12">
    <location>
        <begin position="115"/>
        <end position="222"/>
    </location>
</feature>
<evidence type="ECO:0000256" key="8">
    <source>
        <dbReference type="PROSITE-ProRule" id="PRU01360"/>
    </source>
</evidence>
<evidence type="ECO:0000256" key="1">
    <source>
        <dbReference type="ARBA" id="ARBA00004571"/>
    </source>
</evidence>
<feature type="chain" id="PRO_5038975494" evidence="10">
    <location>
        <begin position="22"/>
        <end position="1065"/>
    </location>
</feature>
<keyword evidence="13" id="KW-0675">Receptor</keyword>
<organism evidence="13 14">
    <name type="scientific">Candidatus Cryptobacteroides faecigallinarum</name>
    <dbReference type="NCBI Taxonomy" id="2840763"/>
    <lineage>
        <taxon>Bacteria</taxon>
        <taxon>Pseudomonadati</taxon>
        <taxon>Bacteroidota</taxon>
        <taxon>Bacteroidia</taxon>
        <taxon>Bacteroidales</taxon>
        <taxon>Candidatus Cryptobacteroides</taxon>
    </lineage>
</organism>
<dbReference type="SUPFAM" id="SSF56935">
    <property type="entry name" value="Porins"/>
    <property type="match status" value="1"/>
</dbReference>
<comment type="caution">
    <text evidence="13">The sequence shown here is derived from an EMBL/GenBank/DDBJ whole genome shotgun (WGS) entry which is preliminary data.</text>
</comment>
<keyword evidence="10" id="KW-0732">Signal</keyword>
<evidence type="ECO:0000256" key="5">
    <source>
        <dbReference type="ARBA" id="ARBA00023077"/>
    </source>
</evidence>
<sequence>MRIKILFITALLLCSGLFAWAQDITVKGQVTDASNGSPVPFAAIQIKGTMTGASTDADGYWSMTVPENAVLVFSSIGYLSSEVPVAGNAVLNVTLSPDTQLLDETIVVAFGTSTKESFTGSASVVKSTDIAKVQSSNVTRSLEGVVAGVQMTTASGTLESSPSIIIRGISSINAGSDPLYIVDGVPFSGDLNNLNPNDIESMTVLKDAASNALYGARGANGVIMITTKKAKAGDAVVNIDAKWGWNSRALRTYDIITDPGQYYEAYYLAAYNDYVNAQGYSPEMANAYANRDLLDDLAYQVYTVPAGQNLIGLDGKLNPQATLGNMYTDANGQKHWLTPDNWLDEAYRNSLRQEYNISVSGSSERASFYASFGYLNNKGIINGSDMYRYSARLKADYQAKSWLKVGANMSYTNYNYNSANSDEGVSNSSNNVFAAATRIAPIYPLYVKDEHGNIMQDSHGWNMYDYGMGENGPVRPSFYNSNALQTSVLDKINNEGNSFSGTAFVDISFLRDFKFTFNAGAGLDESRGTQINNPYYGQFASNGGIIAKAHARNFYYNLQQLLNWDRTFGQHHVSVLLGHEFYNSTDYSISASRSMLLDGSSMELNEAIIDSGISQSFTTTYNNEGFFVRGQYDFANKVFVSASYRRDASSKFHPDHRWGDFWSLGGAWIISDEPWFRASWLDMLKLKASIGSQGNDNIPNYLYVDTWSLLDNAGQPGISFLQKGNEEITWETNTNFNTGVDFSMFAGRLSGTVEYFYRKTSDMLYFFTLPQSIGYGGYYDNVGDMRNSGIEVSLNGNLMRTKNFNWDMYLNFTHYTNKVLRIPDENKTSVVEGHGGYASGSYFIGEGLPLNTFYMPVSEGVDHTTGQELWRKNIVNDEGEIIGTETTSNYSEATYYLCADPTPKLYGGFGTSLEFFGFDVSVAFTYSIGGLVYDSGYSSYMTAPDGSAAGYNFHKDVFKAWTPDNPDSEIPRFQLGDMYSSASSDRFLTDASYLNFQNAQIGYTIPAKITQKMKISRLRVYVTCDNIVYWSVRQGLDPRYSFSGTTNYAINSPMRTLSGGINITF</sequence>
<gene>
    <name evidence="13" type="ORF">IAB91_05405</name>
</gene>
<dbReference type="SUPFAM" id="SSF49464">
    <property type="entry name" value="Carboxypeptidase regulatory domain-like"/>
    <property type="match status" value="1"/>
</dbReference>
<keyword evidence="7 8" id="KW-0998">Cell outer membrane</keyword>
<evidence type="ECO:0000256" key="3">
    <source>
        <dbReference type="ARBA" id="ARBA00022452"/>
    </source>
</evidence>
<reference evidence="13" key="1">
    <citation type="submission" date="2020-10" db="EMBL/GenBank/DDBJ databases">
        <authorList>
            <person name="Gilroy R."/>
        </authorList>
    </citation>
    <scope>NUCLEOTIDE SEQUENCE</scope>
    <source>
        <strain evidence="13">B1-13419</strain>
    </source>
</reference>
<dbReference type="InterPro" id="IPR039426">
    <property type="entry name" value="TonB-dep_rcpt-like"/>
</dbReference>
<dbReference type="InterPro" id="IPR023996">
    <property type="entry name" value="TonB-dep_OMP_SusC/RagA"/>
</dbReference>
<dbReference type="EMBL" id="JADIMD010000082">
    <property type="protein sequence ID" value="MBO8474709.1"/>
    <property type="molecule type" value="Genomic_DNA"/>
</dbReference>
<evidence type="ECO:0000313" key="14">
    <source>
        <dbReference type="Proteomes" id="UP000823757"/>
    </source>
</evidence>
<comment type="subcellular location">
    <subcellularLocation>
        <location evidence="1 8">Cell outer membrane</location>
        <topology evidence="1 8">Multi-pass membrane protein</topology>
    </subcellularLocation>
</comment>
<dbReference type="Pfam" id="PF07715">
    <property type="entry name" value="Plug"/>
    <property type="match status" value="1"/>
</dbReference>
<proteinExistence type="inferred from homology"/>
<dbReference type="PROSITE" id="PS52016">
    <property type="entry name" value="TONB_DEPENDENT_REC_3"/>
    <property type="match status" value="1"/>
</dbReference>
<dbReference type="Pfam" id="PF13715">
    <property type="entry name" value="CarbopepD_reg_2"/>
    <property type="match status" value="1"/>
</dbReference>
<dbReference type="InterPro" id="IPR000531">
    <property type="entry name" value="Beta-barrel_TonB"/>
</dbReference>
<name>A0A9D9NI72_9BACT</name>
<feature type="signal peptide" evidence="10">
    <location>
        <begin position="1"/>
        <end position="21"/>
    </location>
</feature>
<dbReference type="Gene3D" id="2.60.40.1120">
    <property type="entry name" value="Carboxypeptidase-like, regulatory domain"/>
    <property type="match status" value="1"/>
</dbReference>
<dbReference type="GO" id="GO:0009279">
    <property type="term" value="C:cell outer membrane"/>
    <property type="evidence" value="ECO:0007669"/>
    <property type="project" value="UniProtKB-SubCell"/>
</dbReference>
<keyword evidence="6 8" id="KW-0472">Membrane</keyword>
<dbReference type="InterPro" id="IPR023997">
    <property type="entry name" value="TonB-dep_OMP_SusC/RagA_CS"/>
</dbReference>
<dbReference type="AlphaFoldDB" id="A0A9D9NI72"/>
<dbReference type="Gene3D" id="2.40.170.20">
    <property type="entry name" value="TonB-dependent receptor, beta-barrel domain"/>
    <property type="match status" value="1"/>
</dbReference>
<evidence type="ECO:0000256" key="10">
    <source>
        <dbReference type="SAM" id="SignalP"/>
    </source>
</evidence>
<evidence type="ECO:0000259" key="12">
    <source>
        <dbReference type="Pfam" id="PF07715"/>
    </source>
</evidence>
<feature type="domain" description="TonB-dependent receptor-like beta-barrel" evidence="11">
    <location>
        <begin position="459"/>
        <end position="1026"/>
    </location>
</feature>
<accession>A0A9D9NI72</accession>
<evidence type="ECO:0000256" key="9">
    <source>
        <dbReference type="RuleBase" id="RU003357"/>
    </source>
</evidence>
<reference evidence="13" key="2">
    <citation type="journal article" date="2021" name="PeerJ">
        <title>Extensive microbial diversity within the chicken gut microbiome revealed by metagenomics and culture.</title>
        <authorList>
            <person name="Gilroy R."/>
            <person name="Ravi A."/>
            <person name="Getino M."/>
            <person name="Pursley I."/>
            <person name="Horton D.L."/>
            <person name="Alikhan N.F."/>
            <person name="Baker D."/>
            <person name="Gharbi K."/>
            <person name="Hall N."/>
            <person name="Watson M."/>
            <person name="Adriaenssens E.M."/>
            <person name="Foster-Nyarko E."/>
            <person name="Jarju S."/>
            <person name="Secka A."/>
            <person name="Antonio M."/>
            <person name="Oren A."/>
            <person name="Chaudhuri R.R."/>
            <person name="La Ragione R."/>
            <person name="Hildebrand F."/>
            <person name="Pallen M.J."/>
        </authorList>
    </citation>
    <scope>NUCLEOTIDE SEQUENCE</scope>
    <source>
        <strain evidence="13">B1-13419</strain>
    </source>
</reference>
<dbReference type="Proteomes" id="UP000823757">
    <property type="component" value="Unassembled WGS sequence"/>
</dbReference>
<dbReference type="Gene3D" id="2.170.130.10">
    <property type="entry name" value="TonB-dependent receptor, plug domain"/>
    <property type="match status" value="1"/>
</dbReference>
<dbReference type="NCBIfam" id="TIGR04057">
    <property type="entry name" value="SusC_RagA_signa"/>
    <property type="match status" value="1"/>
</dbReference>
<evidence type="ECO:0000256" key="7">
    <source>
        <dbReference type="ARBA" id="ARBA00023237"/>
    </source>
</evidence>
<keyword evidence="2 8" id="KW-0813">Transport</keyword>
<dbReference type="InterPro" id="IPR036942">
    <property type="entry name" value="Beta-barrel_TonB_sf"/>
</dbReference>
<dbReference type="Pfam" id="PF00593">
    <property type="entry name" value="TonB_dep_Rec_b-barrel"/>
    <property type="match status" value="1"/>
</dbReference>
<evidence type="ECO:0000256" key="4">
    <source>
        <dbReference type="ARBA" id="ARBA00022692"/>
    </source>
</evidence>
<dbReference type="InterPro" id="IPR008969">
    <property type="entry name" value="CarboxyPept-like_regulatory"/>
</dbReference>
<keyword evidence="3 8" id="KW-1134">Transmembrane beta strand</keyword>
<dbReference type="NCBIfam" id="TIGR04056">
    <property type="entry name" value="OMP_RagA_SusC"/>
    <property type="match status" value="1"/>
</dbReference>
<dbReference type="InterPro" id="IPR037066">
    <property type="entry name" value="Plug_dom_sf"/>
</dbReference>
<evidence type="ECO:0000256" key="6">
    <source>
        <dbReference type="ARBA" id="ARBA00023136"/>
    </source>
</evidence>
<dbReference type="InterPro" id="IPR012910">
    <property type="entry name" value="Plug_dom"/>
</dbReference>
<evidence type="ECO:0000256" key="2">
    <source>
        <dbReference type="ARBA" id="ARBA00022448"/>
    </source>
</evidence>
<evidence type="ECO:0000313" key="13">
    <source>
        <dbReference type="EMBL" id="MBO8474709.1"/>
    </source>
</evidence>